<dbReference type="SUPFAM" id="SSF53335">
    <property type="entry name" value="S-adenosyl-L-methionine-dependent methyltransferases"/>
    <property type="match status" value="1"/>
</dbReference>
<dbReference type="Gene3D" id="3.40.50.150">
    <property type="entry name" value="Vaccinia Virus protein VP39"/>
    <property type="match status" value="1"/>
</dbReference>
<evidence type="ECO:0008006" key="5">
    <source>
        <dbReference type="Google" id="ProtNLM"/>
    </source>
</evidence>
<accession>A0A813JVQ3</accession>
<organism evidence="3 4">
    <name type="scientific">Polarella glacialis</name>
    <name type="common">Dinoflagellate</name>
    <dbReference type="NCBI Taxonomy" id="89957"/>
    <lineage>
        <taxon>Eukaryota</taxon>
        <taxon>Sar</taxon>
        <taxon>Alveolata</taxon>
        <taxon>Dinophyceae</taxon>
        <taxon>Suessiales</taxon>
        <taxon>Suessiaceae</taxon>
        <taxon>Polarella</taxon>
    </lineage>
</organism>
<dbReference type="InterPro" id="IPR019410">
    <property type="entry name" value="Methyltransf_16"/>
</dbReference>
<evidence type="ECO:0000313" key="3">
    <source>
        <dbReference type="EMBL" id="CAE8685688.1"/>
    </source>
</evidence>
<evidence type="ECO:0000256" key="1">
    <source>
        <dbReference type="SAM" id="MobiDB-lite"/>
    </source>
</evidence>
<reference evidence="3" key="1">
    <citation type="submission" date="2021-02" db="EMBL/GenBank/DDBJ databases">
        <authorList>
            <person name="Dougan E. K."/>
            <person name="Rhodes N."/>
            <person name="Thang M."/>
            <person name="Chan C."/>
        </authorList>
    </citation>
    <scope>NUCLEOTIDE SEQUENCE</scope>
</reference>
<dbReference type="EMBL" id="CAJNNW010026472">
    <property type="protein sequence ID" value="CAE8685688.1"/>
    <property type="molecule type" value="Genomic_DNA"/>
</dbReference>
<dbReference type="Proteomes" id="UP000626109">
    <property type="component" value="Unassembled WGS sequence"/>
</dbReference>
<dbReference type="AlphaFoldDB" id="A0A813JVQ3"/>
<proteinExistence type="predicted"/>
<comment type="caution">
    <text evidence="3">The sequence shown here is derived from an EMBL/GenBank/DDBJ whole genome shotgun (WGS) entry which is preliminary data.</text>
</comment>
<feature type="region of interest" description="Disordered" evidence="1">
    <location>
        <begin position="417"/>
        <end position="436"/>
    </location>
</feature>
<dbReference type="Pfam" id="PF10294">
    <property type="entry name" value="Methyltransf_16"/>
    <property type="match status" value="1"/>
</dbReference>
<feature type="compositionally biased region" description="Low complexity" evidence="1">
    <location>
        <begin position="417"/>
        <end position="428"/>
    </location>
</feature>
<sequence length="436" mass="46817">MRSQEPRSAEGEGEPELLSVVRKVRTLLRMGAPDAEEVKGALRQALAWAREGEPSEAEERQAQVQGQLLRKVLQDPLGRLYPPTPAARRRVVKPLLASLEQGAVDEVDDELFAACVEEVVKVAVVKEGGSDEDDGDAAAVAARCSRGYILMELPEGCVVLRVAENLGGGLETGCVLWTAGCMLMGLCASGALDQLLGAHVLELGSGTGLVGLAVASRGALSLCNYNNDNSSSADRLLERPVSRVTLTDREPAVLENLRHNLSATAALAAPGATSEATTLVEVCQLEWSQPDLKSLPAQKIDVVVGADIVYDAEAIPGLTSLLRQLLRPRGTAKHALVAQMVRNEATFDKLQEALTAEGLVWDFPDLSPDAWAFAESWKRCGNDYASCLLTRVVLLRIMPAPEVVVQQVRVEELNPPMMESSVPMSSPQESERCLTL</sequence>
<evidence type="ECO:0000313" key="2">
    <source>
        <dbReference type="EMBL" id="CAE8644476.1"/>
    </source>
</evidence>
<dbReference type="EMBL" id="CAJNNW010002600">
    <property type="protein sequence ID" value="CAE8644476.1"/>
    <property type="molecule type" value="Genomic_DNA"/>
</dbReference>
<dbReference type="InterPro" id="IPR029063">
    <property type="entry name" value="SAM-dependent_MTases_sf"/>
</dbReference>
<dbReference type="PANTHER" id="PTHR14614:SF130">
    <property type="entry name" value="PROTEIN-LYSINE N-METHYLTRANSFERASE EEF2KMT"/>
    <property type="match status" value="1"/>
</dbReference>
<protein>
    <recommendedName>
        <fullName evidence="5">Calmodulin-lysine N-methyltransferase</fullName>
    </recommendedName>
</protein>
<name>A0A813JVQ3_POLGL</name>
<evidence type="ECO:0000313" key="4">
    <source>
        <dbReference type="Proteomes" id="UP000626109"/>
    </source>
</evidence>
<dbReference type="PANTHER" id="PTHR14614">
    <property type="entry name" value="HEPATOCELLULAR CARCINOMA-ASSOCIATED ANTIGEN"/>
    <property type="match status" value="1"/>
</dbReference>
<gene>
    <name evidence="3" type="ORF">PGLA2088_LOCUS24602</name>
    <name evidence="2" type="ORF">PGLA2088_LOCUS3088</name>
</gene>